<sequence length="113" mass="12900">MAILPTENKINLLHALHGKIQPEQAAKDRIQMSTVPVYMNQAPPYHKFFCTSNLNRPCNLLHFTLILWSNPCLVEWLSKSNMSVGHPVLLAHSFYFLNGHEHVIDSTTHVNAR</sequence>
<reference evidence="1" key="1">
    <citation type="journal article" date="2023" name="Science">
        <title>Elucidation of the pathway for biosynthesis of saponin adjuvants from the soapbark tree.</title>
        <authorList>
            <person name="Reed J."/>
            <person name="Orme A."/>
            <person name="El-Demerdash A."/>
            <person name="Owen C."/>
            <person name="Martin L.B.B."/>
            <person name="Misra R.C."/>
            <person name="Kikuchi S."/>
            <person name="Rejzek M."/>
            <person name="Martin A.C."/>
            <person name="Harkess A."/>
            <person name="Leebens-Mack J."/>
            <person name="Louveau T."/>
            <person name="Stephenson M.J."/>
            <person name="Osbourn A."/>
        </authorList>
    </citation>
    <scope>NUCLEOTIDE SEQUENCE</scope>
    <source>
        <strain evidence="1">S10</strain>
    </source>
</reference>
<comment type="caution">
    <text evidence="1">The sequence shown here is derived from an EMBL/GenBank/DDBJ whole genome shotgun (WGS) entry which is preliminary data.</text>
</comment>
<accession>A0AAD7VII6</accession>
<name>A0AAD7VII6_QUISA</name>
<dbReference type="KEGG" id="qsa:O6P43_006753"/>
<evidence type="ECO:0000313" key="1">
    <source>
        <dbReference type="EMBL" id="KAJ7977062.1"/>
    </source>
</evidence>
<dbReference type="AlphaFoldDB" id="A0AAD7VII6"/>
<gene>
    <name evidence="1" type="ORF">O6P43_006753</name>
</gene>
<proteinExistence type="predicted"/>
<keyword evidence="2" id="KW-1185">Reference proteome</keyword>
<dbReference type="EMBL" id="JARAOO010000003">
    <property type="protein sequence ID" value="KAJ7977062.1"/>
    <property type="molecule type" value="Genomic_DNA"/>
</dbReference>
<organism evidence="1 2">
    <name type="scientific">Quillaja saponaria</name>
    <name type="common">Soap bark tree</name>
    <dbReference type="NCBI Taxonomy" id="32244"/>
    <lineage>
        <taxon>Eukaryota</taxon>
        <taxon>Viridiplantae</taxon>
        <taxon>Streptophyta</taxon>
        <taxon>Embryophyta</taxon>
        <taxon>Tracheophyta</taxon>
        <taxon>Spermatophyta</taxon>
        <taxon>Magnoliopsida</taxon>
        <taxon>eudicotyledons</taxon>
        <taxon>Gunneridae</taxon>
        <taxon>Pentapetalae</taxon>
        <taxon>rosids</taxon>
        <taxon>fabids</taxon>
        <taxon>Fabales</taxon>
        <taxon>Quillajaceae</taxon>
        <taxon>Quillaja</taxon>
    </lineage>
</organism>
<protein>
    <submittedName>
        <fullName evidence="1">Uncharacterized protein</fullName>
    </submittedName>
</protein>
<evidence type="ECO:0000313" key="2">
    <source>
        <dbReference type="Proteomes" id="UP001163823"/>
    </source>
</evidence>
<dbReference type="Proteomes" id="UP001163823">
    <property type="component" value="Chromosome 3"/>
</dbReference>